<dbReference type="Proteomes" id="UP000052015">
    <property type="component" value="Unassembled WGS sequence"/>
</dbReference>
<dbReference type="Pfam" id="PF14097">
    <property type="entry name" value="SpoVAE"/>
    <property type="match status" value="1"/>
</dbReference>
<dbReference type="EMBL" id="LKHP01000003">
    <property type="protein sequence ID" value="KRQ87481.1"/>
    <property type="molecule type" value="Genomic_DNA"/>
</dbReference>
<dbReference type="PATRIC" id="fig|908809.3.peg.828"/>
<dbReference type="AlphaFoldDB" id="A0A0R3JV64"/>
<sequence length="190" mass="20456">MKKRVILVTDGDLNAKKAIEIATQKIGGRVISRSAGNPTLLSGEEIIELIKETPYDPVVVMVDDRGNTHRGSGEEAMAQILKSNDVEVMGVVAVAANSSRVTGVEVDVSIDNQGNVIDYAVDKDGYAKDDKIIKGDTVDILNDYDVPVIVGVGDVGKMEGQDDVEFGAPIITKALEEVIKLYETKKKINK</sequence>
<gene>
    <name evidence="1" type="ORF">ABG79_00819</name>
</gene>
<comment type="caution">
    <text evidence="1">The sequence shown here is derived from an EMBL/GenBank/DDBJ whole genome shotgun (WGS) entry which is preliminary data.</text>
</comment>
<organism evidence="1 2">
    <name type="scientific">Caloramator mitchellensis</name>
    <dbReference type="NCBI Taxonomy" id="908809"/>
    <lineage>
        <taxon>Bacteria</taxon>
        <taxon>Bacillati</taxon>
        <taxon>Bacillota</taxon>
        <taxon>Clostridia</taxon>
        <taxon>Eubacteriales</taxon>
        <taxon>Clostridiaceae</taxon>
        <taxon>Caloramator</taxon>
    </lineage>
</organism>
<dbReference type="RefSeq" id="WP_057977377.1">
    <property type="nucleotide sequence ID" value="NZ_LKHP01000003.1"/>
</dbReference>
<evidence type="ECO:0000313" key="1">
    <source>
        <dbReference type="EMBL" id="KRQ87481.1"/>
    </source>
</evidence>
<dbReference type="InterPro" id="IPR025914">
    <property type="entry name" value="SpoVAE"/>
</dbReference>
<dbReference type="STRING" id="908809.ABG79_00819"/>
<evidence type="ECO:0008006" key="3">
    <source>
        <dbReference type="Google" id="ProtNLM"/>
    </source>
</evidence>
<accession>A0A0R3JV64</accession>
<evidence type="ECO:0000313" key="2">
    <source>
        <dbReference type="Proteomes" id="UP000052015"/>
    </source>
</evidence>
<proteinExistence type="predicted"/>
<dbReference type="OrthoDB" id="1679631at2"/>
<name>A0A0R3JV64_CALMK</name>
<reference evidence="1 2" key="1">
    <citation type="submission" date="2015-09" db="EMBL/GenBank/DDBJ databases">
        <title>Draft genome sequence of a Caloramator mitchellensis, a moderate thermophile from the Great Artesian Basin of Australia.</title>
        <authorList>
            <person name="Patel B.K."/>
        </authorList>
    </citation>
    <scope>NUCLEOTIDE SEQUENCE [LARGE SCALE GENOMIC DNA]</scope>
    <source>
        <strain evidence="1 2">VF08</strain>
    </source>
</reference>
<protein>
    <recommendedName>
        <fullName evidence="3">Stage V sporulation protein AE</fullName>
    </recommendedName>
</protein>
<keyword evidence="2" id="KW-1185">Reference proteome</keyword>